<evidence type="ECO:0000313" key="9">
    <source>
        <dbReference type="EMBL" id="TCK75846.1"/>
    </source>
</evidence>
<feature type="domain" description="Glycoside hydrolase family 20 catalytic" evidence="7">
    <location>
        <begin position="222"/>
        <end position="447"/>
    </location>
</feature>
<dbReference type="SUPFAM" id="SSF51445">
    <property type="entry name" value="(Trans)glycosidases"/>
    <property type="match status" value="1"/>
</dbReference>
<reference evidence="9 10" key="1">
    <citation type="submission" date="2019-03" db="EMBL/GenBank/DDBJ databases">
        <title>Genomic Encyclopedia of Type Strains, Phase IV (KMG-IV): sequencing the most valuable type-strain genomes for metagenomic binning, comparative biology and taxonomic classification.</title>
        <authorList>
            <person name="Goeker M."/>
        </authorList>
    </citation>
    <scope>NUCLEOTIDE SEQUENCE [LARGE SCALE GENOMIC DNA]</scope>
    <source>
        <strain evidence="9 10">DSM 103428</strain>
    </source>
</reference>
<protein>
    <recommendedName>
        <fullName evidence="3">beta-N-acetylhexosaminidase</fullName>
        <ecNumber evidence="3">3.2.1.52</ecNumber>
    </recommendedName>
</protein>
<dbReference type="PANTHER" id="PTHR22600:SF57">
    <property type="entry name" value="BETA-N-ACETYLHEXOSAMINIDASE"/>
    <property type="match status" value="1"/>
</dbReference>
<proteinExistence type="inferred from homology"/>
<keyword evidence="10" id="KW-1185">Reference proteome</keyword>
<organism evidence="9 10">
    <name type="scientific">Acidipila rosea</name>
    <dbReference type="NCBI Taxonomy" id="768535"/>
    <lineage>
        <taxon>Bacteria</taxon>
        <taxon>Pseudomonadati</taxon>
        <taxon>Acidobacteriota</taxon>
        <taxon>Terriglobia</taxon>
        <taxon>Terriglobales</taxon>
        <taxon>Acidobacteriaceae</taxon>
        <taxon>Acidipila</taxon>
    </lineage>
</organism>
<dbReference type="PROSITE" id="PS51318">
    <property type="entry name" value="TAT"/>
    <property type="match status" value="1"/>
</dbReference>
<feature type="domain" description="Beta-hexosaminidase bacterial type N-terminal" evidence="8">
    <location>
        <begin position="57"/>
        <end position="202"/>
    </location>
</feature>
<dbReference type="Gene3D" id="3.30.379.10">
    <property type="entry name" value="Chitobiase/beta-hexosaminidase domain 2-like"/>
    <property type="match status" value="1"/>
</dbReference>
<evidence type="ECO:0000256" key="5">
    <source>
        <dbReference type="ARBA" id="ARBA00023295"/>
    </source>
</evidence>
<evidence type="ECO:0000256" key="1">
    <source>
        <dbReference type="ARBA" id="ARBA00001231"/>
    </source>
</evidence>
<dbReference type="SUPFAM" id="SSF55545">
    <property type="entry name" value="beta-N-acetylhexosaminidase-like domain"/>
    <property type="match status" value="1"/>
</dbReference>
<dbReference type="InterPro" id="IPR017853">
    <property type="entry name" value="GH"/>
</dbReference>
<evidence type="ECO:0000313" key="10">
    <source>
        <dbReference type="Proteomes" id="UP000295210"/>
    </source>
</evidence>
<name>A0A4R1LBJ5_9BACT</name>
<dbReference type="InterPro" id="IPR015882">
    <property type="entry name" value="HEX_bac_N"/>
</dbReference>
<dbReference type="Pfam" id="PF00728">
    <property type="entry name" value="Glyco_hydro_20"/>
    <property type="match status" value="1"/>
</dbReference>
<dbReference type="PRINTS" id="PR00738">
    <property type="entry name" value="GLHYDRLASE20"/>
</dbReference>
<dbReference type="GO" id="GO:0030203">
    <property type="term" value="P:glycosaminoglycan metabolic process"/>
    <property type="evidence" value="ECO:0007669"/>
    <property type="project" value="TreeGrafter"/>
</dbReference>
<gene>
    <name evidence="9" type="ORF">C7378_0843</name>
</gene>
<dbReference type="Proteomes" id="UP000295210">
    <property type="component" value="Unassembled WGS sequence"/>
</dbReference>
<dbReference type="GO" id="GO:0004563">
    <property type="term" value="F:beta-N-acetylhexosaminidase activity"/>
    <property type="evidence" value="ECO:0007669"/>
    <property type="project" value="UniProtKB-EC"/>
</dbReference>
<evidence type="ECO:0000256" key="6">
    <source>
        <dbReference type="PIRSR" id="PIRSR625705-1"/>
    </source>
</evidence>
<dbReference type="Gene3D" id="3.20.20.80">
    <property type="entry name" value="Glycosidases"/>
    <property type="match status" value="1"/>
</dbReference>
<sequence length="811" mass="90517">MKSLTRRKFLNTAGSVAGGAILSPAAFIHRSDTGTHSMIAMDQTAAGSMPAASIENAIYPRPQEISDSDSGFILDSQVRIILPPAASGEDVFLARSLAHELSDWFNIQIKTERSDTLPANVRCIVMGSIQNPLVSHCCKQQRLDTEKLNPGPEGYILQSSRDLVLVAGSDNRGAFYGMQSLRQLIYKDGDGALIRGVRIRDWPDKPFRGIYLYLPGRKNVPFFKRFIRDYMALYKYNTLIMEMGASMRLESHPELNSGWVQFARDCNYSCRNYPPGPFHGLQQNSSHQDTGDGGFLEKEEVAELARWIKQNQIELIPEIASFTHSYYLLAGHRDLAAIPENKWPDIYCASNPKSYELVFEVYDEYIDLLQPRMIHIGHDELFLPVDGSPRCADKNIGELFGEDVKQIHDHLSARGIKSALWADMLLESVRGHGLQKNVAADGWTYYTPGGMTPDQVERLIPKDCLLFNWFWGDQSDSSDSAHQEMNEATLDKMGFQQVYGNFDTTIKNYEIRKQRSTLLGGAPSAWFATNEFGFGKELMSDFLGCSSILWTGKSLNRRDHLLRVQSMIPAIRMRLSGIVPPSQTETLILPLDISSKFNLGDDSTALGTSLPSAVVGNIKHNDIPFELRSVNNRHSVIVGTNGSQPSSLPRSVTGIPIGASPTSLIFLHAAVRPAANRESFRLMWDQEDTADLLGWYEVAYEDGFVTTIPIRYGVNLLESNWQQRIIADDGHQRTYCYGADAVDMGGTAENRTTFFAYEWTNPRLGKVIDEIHLKGTTGFRGASSEFNNDWGPVIPSNGVILKAISMVQKRG</sequence>
<dbReference type="InterPro" id="IPR006311">
    <property type="entry name" value="TAT_signal"/>
</dbReference>
<dbReference type="EMBL" id="SMGK01000001">
    <property type="protein sequence ID" value="TCK75846.1"/>
    <property type="molecule type" value="Genomic_DNA"/>
</dbReference>
<keyword evidence="4 9" id="KW-0378">Hydrolase</keyword>
<dbReference type="PANTHER" id="PTHR22600">
    <property type="entry name" value="BETA-HEXOSAMINIDASE"/>
    <property type="match status" value="1"/>
</dbReference>
<evidence type="ECO:0000256" key="3">
    <source>
        <dbReference type="ARBA" id="ARBA00012663"/>
    </source>
</evidence>
<dbReference type="GO" id="GO:0005975">
    <property type="term" value="P:carbohydrate metabolic process"/>
    <property type="evidence" value="ECO:0007669"/>
    <property type="project" value="InterPro"/>
</dbReference>
<keyword evidence="5" id="KW-0326">Glycosidase</keyword>
<dbReference type="GO" id="GO:0016020">
    <property type="term" value="C:membrane"/>
    <property type="evidence" value="ECO:0007669"/>
    <property type="project" value="TreeGrafter"/>
</dbReference>
<dbReference type="InterPro" id="IPR015883">
    <property type="entry name" value="Glyco_hydro_20_cat"/>
</dbReference>
<comment type="caution">
    <text evidence="9">The sequence shown here is derived from an EMBL/GenBank/DDBJ whole genome shotgun (WGS) entry which is preliminary data.</text>
</comment>
<evidence type="ECO:0000259" key="8">
    <source>
        <dbReference type="Pfam" id="PF02838"/>
    </source>
</evidence>
<dbReference type="InterPro" id="IPR029018">
    <property type="entry name" value="Hex-like_dom2"/>
</dbReference>
<evidence type="ECO:0000256" key="2">
    <source>
        <dbReference type="ARBA" id="ARBA00006285"/>
    </source>
</evidence>
<dbReference type="AlphaFoldDB" id="A0A4R1LBJ5"/>
<comment type="catalytic activity">
    <reaction evidence="1">
        <text>Hydrolysis of terminal non-reducing N-acetyl-D-hexosamine residues in N-acetyl-beta-D-hexosaminides.</text>
        <dbReference type="EC" id="3.2.1.52"/>
    </reaction>
</comment>
<evidence type="ECO:0000259" key="7">
    <source>
        <dbReference type="Pfam" id="PF00728"/>
    </source>
</evidence>
<accession>A0A4R1LBJ5</accession>
<dbReference type="InterPro" id="IPR025705">
    <property type="entry name" value="Beta_hexosaminidase_sua/sub"/>
</dbReference>
<comment type="similarity">
    <text evidence="2">Belongs to the glycosyl hydrolase 20 family.</text>
</comment>
<dbReference type="Pfam" id="PF02838">
    <property type="entry name" value="Glyco_hydro_20b"/>
    <property type="match status" value="1"/>
</dbReference>
<feature type="active site" description="Proton donor" evidence="6">
    <location>
        <position position="380"/>
    </location>
</feature>
<evidence type="ECO:0000256" key="4">
    <source>
        <dbReference type="ARBA" id="ARBA00022801"/>
    </source>
</evidence>
<dbReference type="EC" id="3.2.1.52" evidence="3"/>